<feature type="signal peptide" evidence="3">
    <location>
        <begin position="1"/>
        <end position="24"/>
    </location>
</feature>
<reference evidence="5" key="1">
    <citation type="journal article" date="2012" name="Nat. Biotechnol.">
        <title>Draft genome sequence of pigeonpea (Cajanus cajan), an orphan legume crop of resource-poor farmers.</title>
        <authorList>
            <person name="Varshney R.K."/>
            <person name="Chen W."/>
            <person name="Li Y."/>
            <person name="Bharti A.K."/>
            <person name="Saxena R.K."/>
            <person name="Schlueter J.A."/>
            <person name="Donoghue M.T."/>
            <person name="Azam S."/>
            <person name="Fan G."/>
            <person name="Whaley A.M."/>
            <person name="Farmer A.D."/>
            <person name="Sheridan J."/>
            <person name="Iwata A."/>
            <person name="Tuteja R."/>
            <person name="Penmetsa R.V."/>
            <person name="Wu W."/>
            <person name="Upadhyaya H.D."/>
            <person name="Yang S.P."/>
            <person name="Shah T."/>
            <person name="Saxena K.B."/>
            <person name="Michael T."/>
            <person name="McCombie W.R."/>
            <person name="Yang B."/>
            <person name="Zhang G."/>
            <person name="Yang H."/>
            <person name="Wang J."/>
            <person name="Spillane C."/>
            <person name="Cook D.R."/>
            <person name="May G.D."/>
            <person name="Xu X."/>
            <person name="Jackson S.A."/>
        </authorList>
    </citation>
    <scope>NUCLEOTIDE SEQUENCE [LARGE SCALE GENOMIC DNA]</scope>
</reference>
<feature type="domain" description="Integrase catalytic" evidence="4">
    <location>
        <begin position="1"/>
        <end position="157"/>
    </location>
</feature>
<dbReference type="Proteomes" id="UP000075243">
    <property type="component" value="Unassembled WGS sequence"/>
</dbReference>
<dbReference type="SUPFAM" id="SSF53098">
    <property type="entry name" value="Ribonuclease H-like"/>
    <property type="match status" value="1"/>
</dbReference>
<organism evidence="5 6">
    <name type="scientific">Cajanus cajan</name>
    <name type="common">Pigeon pea</name>
    <name type="synonym">Cajanus indicus</name>
    <dbReference type="NCBI Taxonomy" id="3821"/>
    <lineage>
        <taxon>Eukaryota</taxon>
        <taxon>Viridiplantae</taxon>
        <taxon>Streptophyta</taxon>
        <taxon>Embryophyta</taxon>
        <taxon>Tracheophyta</taxon>
        <taxon>Spermatophyta</taxon>
        <taxon>Magnoliopsida</taxon>
        <taxon>eudicotyledons</taxon>
        <taxon>Gunneridae</taxon>
        <taxon>Pentapetalae</taxon>
        <taxon>rosids</taxon>
        <taxon>fabids</taxon>
        <taxon>Fabales</taxon>
        <taxon>Fabaceae</taxon>
        <taxon>Papilionoideae</taxon>
        <taxon>50 kb inversion clade</taxon>
        <taxon>NPAAA clade</taxon>
        <taxon>indigoferoid/millettioid clade</taxon>
        <taxon>Phaseoleae</taxon>
        <taxon>Cajanus</taxon>
    </lineage>
</organism>
<dbReference type="Gramene" id="C.cajan_39184.t">
    <property type="protein sequence ID" value="C.cajan_39184.t"/>
    <property type="gene ID" value="C.cajan_39184"/>
</dbReference>
<dbReference type="AlphaFoldDB" id="A0A151RHI2"/>
<dbReference type="InterPro" id="IPR036397">
    <property type="entry name" value="RNaseH_sf"/>
</dbReference>
<evidence type="ECO:0000256" key="3">
    <source>
        <dbReference type="SAM" id="SignalP"/>
    </source>
</evidence>
<dbReference type="Gene3D" id="3.30.420.10">
    <property type="entry name" value="Ribonuclease H-like superfamily/Ribonuclease H"/>
    <property type="match status" value="1"/>
</dbReference>
<keyword evidence="6" id="KW-1185">Reference proteome</keyword>
<dbReference type="InterPro" id="IPR039537">
    <property type="entry name" value="Retrotran_Ty1/copia-like"/>
</dbReference>
<evidence type="ECO:0000313" key="5">
    <source>
        <dbReference type="EMBL" id="KYP41981.1"/>
    </source>
</evidence>
<dbReference type="GO" id="GO:0046872">
    <property type="term" value="F:metal ion binding"/>
    <property type="evidence" value="ECO:0007669"/>
    <property type="project" value="UniProtKB-KW"/>
</dbReference>
<accession>A0A151RHI2</accession>
<dbReference type="GO" id="GO:0003676">
    <property type="term" value="F:nucleic acid binding"/>
    <property type="evidence" value="ECO:0007669"/>
    <property type="project" value="InterPro"/>
</dbReference>
<dbReference type="GO" id="GO:0015074">
    <property type="term" value="P:DNA integration"/>
    <property type="evidence" value="ECO:0007669"/>
    <property type="project" value="InterPro"/>
</dbReference>
<name>A0A151RHI2_CAJCA</name>
<gene>
    <name evidence="5" type="ORF">KK1_036634</name>
</gene>
<dbReference type="PROSITE" id="PS50994">
    <property type="entry name" value="INTEGRASE"/>
    <property type="match status" value="1"/>
</dbReference>
<dbReference type="PANTHER" id="PTHR42648:SF26">
    <property type="entry name" value="INTEGRASE CATALYTIC DOMAIN-CONTAINING PROTEIN"/>
    <property type="match status" value="1"/>
</dbReference>
<keyword evidence="1" id="KW-0479">Metal-binding</keyword>
<evidence type="ECO:0000313" key="6">
    <source>
        <dbReference type="Proteomes" id="UP000075243"/>
    </source>
</evidence>
<keyword evidence="2" id="KW-0378">Hydrolase</keyword>
<dbReference type="InterPro" id="IPR012337">
    <property type="entry name" value="RNaseH-like_sf"/>
</dbReference>
<evidence type="ECO:0000259" key="4">
    <source>
        <dbReference type="PROSITE" id="PS50994"/>
    </source>
</evidence>
<sequence length="498" mass="56906">MLMSWLKSSLSPVILLRVLGSIQSYQVWDKIHQIGPFEGPDHIFISNGQGLPIRSSGSSFFLSQYNPKLNKNDQFFCVACYIGKAHRYPSPHTHHQNRVIERKHRHIIELSLTLLSHASLPLKFCDSAFTSVVYLINKLPTTSLKLDVPYNVLFKQIPDYKFLKTFGCACFPLLRPYNNHKLNFSSHECVFLGYSSSHKGYKCLSPTGRIFISKDVVFNEYRFPYYDLFPNNINPLLHSIDTSQHVTSASIPILKTLSPQIIVHNSNVPVVTTNPSHDSSTDSSLNSSCITNLSNNTNFFVPPLNTESSLPITSQNVHPMKTGSKSGISKPKLHYSIFLIEYEPKSVRQALKDPKWLATMQHEYNLVNLPQNKKVIGCKWVFKIKENLDGTVNRYKARLVAKGFHQQHGFNFNKTFSPDIKLVTIRLILTLVIINNWEIHQLDVNNSFLNGLLNETFYMHQSPSFETDSTMVCKLNKALYGLKQAPRQWFDRLQTTLL</sequence>
<dbReference type="InterPro" id="IPR001584">
    <property type="entry name" value="Integrase_cat-core"/>
</dbReference>
<dbReference type="PANTHER" id="PTHR42648">
    <property type="entry name" value="TRANSPOSASE, PUTATIVE-RELATED"/>
    <property type="match status" value="1"/>
</dbReference>
<proteinExistence type="predicted"/>
<keyword evidence="3" id="KW-0732">Signal</keyword>
<dbReference type="SUPFAM" id="SSF56672">
    <property type="entry name" value="DNA/RNA polymerases"/>
    <property type="match status" value="1"/>
</dbReference>
<evidence type="ECO:0000256" key="1">
    <source>
        <dbReference type="ARBA" id="ARBA00022723"/>
    </source>
</evidence>
<dbReference type="Pfam" id="PF07727">
    <property type="entry name" value="RVT_2"/>
    <property type="match status" value="1"/>
</dbReference>
<evidence type="ECO:0000256" key="2">
    <source>
        <dbReference type="ARBA" id="ARBA00022801"/>
    </source>
</evidence>
<dbReference type="Pfam" id="PF25597">
    <property type="entry name" value="SH3_retrovirus"/>
    <property type="match status" value="1"/>
</dbReference>
<protein>
    <submittedName>
        <fullName evidence="5">Retrovirus-related Pol polyprotein from transposon TNT 1-94</fullName>
    </submittedName>
</protein>
<dbReference type="InterPro" id="IPR013103">
    <property type="entry name" value="RVT_2"/>
</dbReference>
<dbReference type="InterPro" id="IPR043502">
    <property type="entry name" value="DNA/RNA_pol_sf"/>
</dbReference>
<feature type="chain" id="PRO_5007587909" evidence="3">
    <location>
        <begin position="25"/>
        <end position="498"/>
    </location>
</feature>
<dbReference type="EMBL" id="KQ483741">
    <property type="protein sequence ID" value="KYP41981.1"/>
    <property type="molecule type" value="Genomic_DNA"/>
</dbReference>
<dbReference type="GO" id="GO:0016787">
    <property type="term" value="F:hydrolase activity"/>
    <property type="evidence" value="ECO:0007669"/>
    <property type="project" value="UniProtKB-KW"/>
</dbReference>
<dbReference type="InterPro" id="IPR057670">
    <property type="entry name" value="SH3_retrovirus"/>
</dbReference>